<evidence type="ECO:0000313" key="1">
    <source>
        <dbReference type="EMBL" id="KMO36828.1"/>
    </source>
</evidence>
<dbReference type="Proteomes" id="UP000035955">
    <property type="component" value="Unassembled WGS sequence"/>
</dbReference>
<dbReference type="EMBL" id="LABY01000095">
    <property type="protein sequence ID" value="KMO36828.1"/>
    <property type="molecule type" value="Genomic_DNA"/>
</dbReference>
<reference evidence="1 2" key="1">
    <citation type="submission" date="2015-03" db="EMBL/GenBank/DDBJ databases">
        <title>Genome sequencing of Methylobacterium variabile DSM 16961.</title>
        <authorList>
            <person name="Chaudhry V."/>
            <person name="Patil P.B."/>
        </authorList>
    </citation>
    <scope>NUCLEOTIDE SEQUENCE [LARGE SCALE GENOMIC DNA]</scope>
    <source>
        <strain evidence="1 2">DSM 16961</strain>
    </source>
</reference>
<protein>
    <submittedName>
        <fullName evidence="1">Uncharacterized protein</fullName>
    </submittedName>
</protein>
<dbReference type="AlphaFoldDB" id="A0A0J6STZ1"/>
<sequence length="69" mass="7294">MILPDRVVDSGTISAANPQDENRIEFGLIGREGLGGAVPVLLGADYIPKLHSVYPHLVPSSTVATHHHG</sequence>
<organism evidence="1 2">
    <name type="scientific">Methylobacterium variabile</name>
    <dbReference type="NCBI Taxonomy" id="298794"/>
    <lineage>
        <taxon>Bacteria</taxon>
        <taxon>Pseudomonadati</taxon>
        <taxon>Pseudomonadota</taxon>
        <taxon>Alphaproteobacteria</taxon>
        <taxon>Hyphomicrobiales</taxon>
        <taxon>Methylobacteriaceae</taxon>
        <taxon>Methylobacterium</taxon>
    </lineage>
</organism>
<keyword evidence="2" id="KW-1185">Reference proteome</keyword>
<name>A0A0J6STZ1_9HYPH</name>
<comment type="caution">
    <text evidence="1">The sequence shown here is derived from an EMBL/GenBank/DDBJ whole genome shotgun (WGS) entry which is preliminary data.</text>
</comment>
<dbReference type="PATRIC" id="fig|298794.3.peg.7862"/>
<accession>A0A0J6STZ1</accession>
<evidence type="ECO:0000313" key="2">
    <source>
        <dbReference type="Proteomes" id="UP000035955"/>
    </source>
</evidence>
<proteinExistence type="predicted"/>
<dbReference type="RefSeq" id="WP_048444957.1">
    <property type="nucleotide sequence ID" value="NZ_LABY01000095.1"/>
</dbReference>
<gene>
    <name evidence="1" type="ORF">VQ02_14775</name>
</gene>